<feature type="transmembrane region" description="Helical" evidence="7">
    <location>
        <begin position="557"/>
        <end position="581"/>
    </location>
</feature>
<feature type="transmembrane region" description="Helical" evidence="7">
    <location>
        <begin position="723"/>
        <end position="748"/>
    </location>
</feature>
<evidence type="ECO:0000256" key="3">
    <source>
        <dbReference type="ARBA" id="ARBA00022692"/>
    </source>
</evidence>
<feature type="region of interest" description="Disordered" evidence="6">
    <location>
        <begin position="349"/>
        <end position="382"/>
    </location>
</feature>
<feature type="transmembrane region" description="Helical" evidence="7">
    <location>
        <begin position="33"/>
        <end position="54"/>
    </location>
</feature>
<dbReference type="PANTHER" id="PTHR39087:SF2">
    <property type="entry name" value="UPF0104 MEMBRANE PROTEIN MJ1595"/>
    <property type="match status" value="1"/>
</dbReference>
<dbReference type="AlphaFoldDB" id="A0A3N4RS91"/>
<dbReference type="RefSeq" id="WP_123818060.1">
    <property type="nucleotide sequence ID" value="NZ_JBEYIY010000027.1"/>
</dbReference>
<feature type="transmembrane region" description="Helical" evidence="7">
    <location>
        <begin position="797"/>
        <end position="825"/>
    </location>
</feature>
<dbReference type="Proteomes" id="UP000266906">
    <property type="component" value="Unassembled WGS sequence"/>
</dbReference>
<dbReference type="GO" id="GO:0005886">
    <property type="term" value="C:plasma membrane"/>
    <property type="evidence" value="ECO:0007669"/>
    <property type="project" value="UniProtKB-SubCell"/>
</dbReference>
<comment type="caution">
    <text evidence="8">The sequence shown here is derived from an EMBL/GenBank/DDBJ whole genome shotgun (WGS) entry which is preliminary data.</text>
</comment>
<feature type="transmembrane region" description="Helical" evidence="7">
    <location>
        <begin position="74"/>
        <end position="96"/>
    </location>
</feature>
<protein>
    <submittedName>
        <fullName evidence="8">Uncharacterized membrane protein YbhN (UPF0104 family)</fullName>
    </submittedName>
</protein>
<evidence type="ECO:0000313" key="8">
    <source>
        <dbReference type="EMBL" id="RPE33959.1"/>
    </source>
</evidence>
<evidence type="ECO:0000313" key="9">
    <source>
        <dbReference type="Proteomes" id="UP000266906"/>
    </source>
</evidence>
<gene>
    <name evidence="8" type="ORF">EDD38_2266</name>
</gene>
<evidence type="ECO:0000256" key="2">
    <source>
        <dbReference type="ARBA" id="ARBA00022475"/>
    </source>
</evidence>
<feature type="region of interest" description="Disordered" evidence="6">
    <location>
        <begin position="1"/>
        <end position="25"/>
    </location>
</feature>
<evidence type="ECO:0000256" key="5">
    <source>
        <dbReference type="ARBA" id="ARBA00023136"/>
    </source>
</evidence>
<accession>A0A3N4RS91</accession>
<comment type="subcellular location">
    <subcellularLocation>
        <location evidence="1">Cell membrane</location>
        <topology evidence="1">Multi-pass membrane protein</topology>
    </subcellularLocation>
</comment>
<keyword evidence="4 7" id="KW-1133">Transmembrane helix</keyword>
<sequence>MATVIQADESQESRTTPPPARTGRADRVRHPAALIRLVAGVCWILLVLLLAGYARSSVFGLDSDVARGVDLLPWPPAKLTAALCGTALLTVPLGFAVDRVLRGDGRRVADAVLAAVLAYGLTLGLDLLAGDLTTLTHPLPAGLGRTDPVYGHFAPVLAFMTALGTAGRRRWRTALAVTLTLSGLSGLVTGYATPLSLLLALLLGWTTAHAARYAVGEPVASPAEGQIATALAGTGVRPDAVLTLGTGRYLVTQHGGGPDLDVHLLDRYAQASGLLGHLWLALRLRTAPRPLGLRPLRAGLEHQTLLGHAASAAGARTRLPVAVVELGPDAALVAYRRLDARPFAELFAELPEPPEPPEPPGPPGEGLPDSLPHGLPDGPTDAELRDAWQQLALLQRRRIAHRSLSPNTVLLDAEGRVHLVGLARGEIAASELLLRLDVAGLLAVLAVYAGPERAVRAAIEVLGPGPVGTALPLLQPIALARDTRAALARHRSLAADLRAEVQRRMPQAPAEPVRLERLRPRVLLTVVAGIAAGYALLQFLFSLDTNPVNLVTGADPLWLAGAAFWAAASYPVATFAFSGFVPEKLSFRSTLAAQTAGSFVKVASPGGVGGLALNTRYLQCAGIPTAQAMSSIGVSQLFGLVLHMLQLAVFSALVGVNGAEFGSGSSPLPKGWVLGLAGAVGAVAAVSVAAVPRLRRRAQTLLRPLRAEVLPRLLDLAQHPGKLAGGVAGQLMVSMCFVLCLYCCTRAVGQYPGFNAVAVGFLAGNAAGNVVPTPGGVGGVEGLMSFMLATTGHIDNAGALAAVMLFRILTFMLPVLPGWAAFAWLQRRRAI</sequence>
<keyword evidence="5 7" id="KW-0472">Membrane</keyword>
<organism evidence="8 9">
    <name type="scientific">Kitasatospora cineracea</name>
    <dbReference type="NCBI Taxonomy" id="88074"/>
    <lineage>
        <taxon>Bacteria</taxon>
        <taxon>Bacillati</taxon>
        <taxon>Actinomycetota</taxon>
        <taxon>Actinomycetes</taxon>
        <taxon>Kitasatosporales</taxon>
        <taxon>Streptomycetaceae</taxon>
        <taxon>Kitasatospora</taxon>
    </lineage>
</organism>
<dbReference type="Pfam" id="PF03706">
    <property type="entry name" value="LPG_synthase_TM"/>
    <property type="match status" value="1"/>
</dbReference>
<keyword evidence="2" id="KW-1003">Cell membrane</keyword>
<evidence type="ECO:0000256" key="6">
    <source>
        <dbReference type="SAM" id="MobiDB-lite"/>
    </source>
</evidence>
<reference evidence="8 9" key="1">
    <citation type="submission" date="2018-11" db="EMBL/GenBank/DDBJ databases">
        <title>Sequencing the genomes of 1000 actinobacteria strains.</title>
        <authorList>
            <person name="Klenk H.-P."/>
        </authorList>
    </citation>
    <scope>NUCLEOTIDE SEQUENCE [LARGE SCALE GENOMIC DNA]</scope>
    <source>
        <strain evidence="8 9">DSM 44781</strain>
    </source>
</reference>
<dbReference type="PANTHER" id="PTHR39087">
    <property type="entry name" value="UPF0104 MEMBRANE PROTEIN MJ1595"/>
    <property type="match status" value="1"/>
</dbReference>
<keyword evidence="3 7" id="KW-0812">Transmembrane</keyword>
<dbReference type="InterPro" id="IPR022791">
    <property type="entry name" value="L-PG_synthase/AglD"/>
</dbReference>
<evidence type="ECO:0000256" key="1">
    <source>
        <dbReference type="ARBA" id="ARBA00004651"/>
    </source>
</evidence>
<keyword evidence="9" id="KW-1185">Reference proteome</keyword>
<feature type="transmembrane region" description="Helical" evidence="7">
    <location>
        <begin position="637"/>
        <end position="659"/>
    </location>
</feature>
<feature type="transmembrane region" description="Helical" evidence="7">
    <location>
        <begin position="522"/>
        <end position="541"/>
    </location>
</feature>
<feature type="transmembrane region" description="Helical" evidence="7">
    <location>
        <begin position="173"/>
        <end position="191"/>
    </location>
</feature>
<proteinExistence type="predicted"/>
<evidence type="ECO:0000256" key="4">
    <source>
        <dbReference type="ARBA" id="ARBA00022989"/>
    </source>
</evidence>
<feature type="transmembrane region" description="Helical" evidence="7">
    <location>
        <begin position="149"/>
        <end position="166"/>
    </location>
</feature>
<feature type="compositionally biased region" description="Pro residues" evidence="6">
    <location>
        <begin position="351"/>
        <end position="365"/>
    </location>
</feature>
<feature type="transmembrane region" description="Helical" evidence="7">
    <location>
        <begin position="671"/>
        <end position="691"/>
    </location>
</feature>
<dbReference type="EMBL" id="RKQG01000001">
    <property type="protein sequence ID" value="RPE33959.1"/>
    <property type="molecule type" value="Genomic_DNA"/>
</dbReference>
<feature type="transmembrane region" description="Helical" evidence="7">
    <location>
        <begin position="108"/>
        <end position="129"/>
    </location>
</feature>
<name>A0A3N4RS91_9ACTN</name>
<evidence type="ECO:0000256" key="7">
    <source>
        <dbReference type="SAM" id="Phobius"/>
    </source>
</evidence>